<keyword evidence="2" id="KW-1185">Reference proteome</keyword>
<dbReference type="EMBL" id="JAMKFB020000005">
    <property type="protein sequence ID" value="KAL0194090.1"/>
    <property type="molecule type" value="Genomic_DNA"/>
</dbReference>
<evidence type="ECO:0000313" key="2">
    <source>
        <dbReference type="Proteomes" id="UP001529510"/>
    </source>
</evidence>
<gene>
    <name evidence="1" type="ORF">M9458_012386</name>
</gene>
<dbReference type="Gene3D" id="2.60.40.10">
    <property type="entry name" value="Immunoglobulins"/>
    <property type="match status" value="1"/>
</dbReference>
<organism evidence="1 2">
    <name type="scientific">Cirrhinus mrigala</name>
    <name type="common">Mrigala</name>
    <dbReference type="NCBI Taxonomy" id="683832"/>
    <lineage>
        <taxon>Eukaryota</taxon>
        <taxon>Metazoa</taxon>
        <taxon>Chordata</taxon>
        <taxon>Craniata</taxon>
        <taxon>Vertebrata</taxon>
        <taxon>Euteleostomi</taxon>
        <taxon>Actinopterygii</taxon>
        <taxon>Neopterygii</taxon>
        <taxon>Teleostei</taxon>
        <taxon>Ostariophysi</taxon>
        <taxon>Cypriniformes</taxon>
        <taxon>Cyprinidae</taxon>
        <taxon>Labeoninae</taxon>
        <taxon>Labeonini</taxon>
        <taxon>Cirrhinus</taxon>
    </lineage>
</organism>
<dbReference type="InterPro" id="IPR013783">
    <property type="entry name" value="Ig-like_fold"/>
</dbReference>
<comment type="caution">
    <text evidence="1">The sequence shown here is derived from an EMBL/GenBank/DDBJ whole genome shotgun (WGS) entry which is preliminary data.</text>
</comment>
<sequence length="169" mass="18993">MLTQFTLPQVSSESEPHIEAYEVCVSYRNPERSECMNITETLVELTGDDNMSEITVRAIIQSGLSEPAHITFPSAYTGDKPHPFLYFLVPSFCVTICVTSDNSTVTEAGSLQREKRIMGNEKGFQLTWTRDSSTTCDYIIEWCMLGIVLPCNLQWRKVPANQTSLNLNA</sequence>
<protein>
    <submittedName>
        <fullName evidence="1">Uncharacterized protein</fullName>
    </submittedName>
</protein>
<name>A0ABD0R8X7_CIRMR</name>
<evidence type="ECO:0000313" key="1">
    <source>
        <dbReference type="EMBL" id="KAL0194090.1"/>
    </source>
</evidence>
<accession>A0ABD0R8X7</accession>
<reference evidence="1 2" key="1">
    <citation type="submission" date="2024-05" db="EMBL/GenBank/DDBJ databases">
        <title>Genome sequencing and assembly of Indian major carp, Cirrhinus mrigala (Hamilton, 1822).</title>
        <authorList>
            <person name="Mohindra V."/>
            <person name="Chowdhury L.M."/>
            <person name="Lal K."/>
            <person name="Jena J.K."/>
        </authorList>
    </citation>
    <scope>NUCLEOTIDE SEQUENCE [LARGE SCALE GENOMIC DNA]</scope>
    <source>
        <strain evidence="1">CM1030</strain>
        <tissue evidence="1">Blood</tissue>
    </source>
</reference>
<feature type="non-terminal residue" evidence="1">
    <location>
        <position position="169"/>
    </location>
</feature>
<dbReference type="Proteomes" id="UP001529510">
    <property type="component" value="Unassembled WGS sequence"/>
</dbReference>
<dbReference type="AlphaFoldDB" id="A0ABD0R8X7"/>
<proteinExistence type="predicted"/>